<evidence type="ECO:0000256" key="1">
    <source>
        <dbReference type="SAM" id="MobiDB-lite"/>
    </source>
</evidence>
<feature type="region of interest" description="Disordered" evidence="1">
    <location>
        <begin position="84"/>
        <end position="113"/>
    </location>
</feature>
<keyword evidence="2" id="KW-0472">Membrane</keyword>
<evidence type="ECO:0000256" key="2">
    <source>
        <dbReference type="SAM" id="Phobius"/>
    </source>
</evidence>
<proteinExistence type="predicted"/>
<dbReference type="RefSeq" id="WP_286345776.1">
    <property type="nucleotide sequence ID" value="NZ_AP027732.1"/>
</dbReference>
<keyword evidence="2" id="KW-1133">Transmembrane helix</keyword>
<sequence length="113" mass="11830">MTKDDLITHSSTATRRHRRRRIWAIVGVAAAVSTAASALVPTAWGAQKQDSLQTSLNRLVSRDGFPGATATVTDPDGHVTTYTAGVSKLGSTTAPRPTAWSGSEATPRCSPPS</sequence>
<feature type="compositionally biased region" description="Polar residues" evidence="1">
    <location>
        <begin position="84"/>
        <end position="104"/>
    </location>
</feature>
<evidence type="ECO:0000313" key="4">
    <source>
        <dbReference type="Proteomes" id="UP001321486"/>
    </source>
</evidence>
<accession>A0ABN6XV84</accession>
<name>A0ABN6XV84_9MICO</name>
<gene>
    <name evidence="3" type="ORF">GCM10025867_11090</name>
</gene>
<dbReference type="EMBL" id="AP027732">
    <property type="protein sequence ID" value="BDZ48868.1"/>
    <property type="molecule type" value="Genomic_DNA"/>
</dbReference>
<keyword evidence="2" id="KW-0812">Transmembrane</keyword>
<feature type="transmembrane region" description="Helical" evidence="2">
    <location>
        <begin position="21"/>
        <end position="44"/>
    </location>
</feature>
<protein>
    <submittedName>
        <fullName evidence="3">Uncharacterized protein</fullName>
    </submittedName>
</protein>
<keyword evidence="4" id="KW-1185">Reference proteome</keyword>
<evidence type="ECO:0000313" key="3">
    <source>
        <dbReference type="EMBL" id="BDZ48868.1"/>
    </source>
</evidence>
<reference evidence="4" key="1">
    <citation type="journal article" date="2019" name="Int. J. Syst. Evol. Microbiol.">
        <title>The Global Catalogue of Microorganisms (GCM) 10K type strain sequencing project: providing services to taxonomists for standard genome sequencing and annotation.</title>
        <authorList>
            <consortium name="The Broad Institute Genomics Platform"/>
            <consortium name="The Broad Institute Genome Sequencing Center for Infectious Disease"/>
            <person name="Wu L."/>
            <person name="Ma J."/>
        </authorList>
    </citation>
    <scope>NUCLEOTIDE SEQUENCE [LARGE SCALE GENOMIC DNA]</scope>
    <source>
        <strain evidence="4">NBRC 108728</strain>
    </source>
</reference>
<dbReference type="Proteomes" id="UP001321486">
    <property type="component" value="Chromosome"/>
</dbReference>
<organism evidence="3 4">
    <name type="scientific">Frondihabitans sucicola</name>
    <dbReference type="NCBI Taxonomy" id="1268041"/>
    <lineage>
        <taxon>Bacteria</taxon>
        <taxon>Bacillati</taxon>
        <taxon>Actinomycetota</taxon>
        <taxon>Actinomycetes</taxon>
        <taxon>Micrococcales</taxon>
        <taxon>Microbacteriaceae</taxon>
        <taxon>Frondihabitans</taxon>
    </lineage>
</organism>